<name>A0A1L7X4G8_9HELO</name>
<keyword evidence="2" id="KW-0472">Membrane</keyword>
<keyword evidence="4" id="KW-1185">Reference proteome</keyword>
<organism evidence="3 4">
    <name type="scientific">Phialocephala subalpina</name>
    <dbReference type="NCBI Taxonomy" id="576137"/>
    <lineage>
        <taxon>Eukaryota</taxon>
        <taxon>Fungi</taxon>
        <taxon>Dikarya</taxon>
        <taxon>Ascomycota</taxon>
        <taxon>Pezizomycotina</taxon>
        <taxon>Leotiomycetes</taxon>
        <taxon>Helotiales</taxon>
        <taxon>Mollisiaceae</taxon>
        <taxon>Phialocephala</taxon>
        <taxon>Phialocephala fortinii species complex</taxon>
    </lineage>
</organism>
<evidence type="ECO:0000256" key="2">
    <source>
        <dbReference type="SAM" id="Phobius"/>
    </source>
</evidence>
<accession>A0A1L7X4G8</accession>
<dbReference type="STRING" id="576137.A0A1L7X4G8"/>
<dbReference type="PROSITE" id="PS51257">
    <property type="entry name" value="PROKAR_LIPOPROTEIN"/>
    <property type="match status" value="1"/>
</dbReference>
<feature type="region of interest" description="Disordered" evidence="1">
    <location>
        <begin position="175"/>
        <end position="194"/>
    </location>
</feature>
<dbReference type="OrthoDB" id="4497263at2759"/>
<feature type="region of interest" description="Disordered" evidence="1">
    <location>
        <begin position="308"/>
        <end position="341"/>
    </location>
</feature>
<reference evidence="3 4" key="1">
    <citation type="submission" date="2016-03" db="EMBL/GenBank/DDBJ databases">
        <authorList>
            <person name="Ploux O."/>
        </authorList>
    </citation>
    <scope>NUCLEOTIDE SEQUENCE [LARGE SCALE GENOMIC DNA]</scope>
    <source>
        <strain evidence="3 4">UAMH 11012</strain>
    </source>
</reference>
<dbReference type="EMBL" id="FJOG01000015">
    <property type="protein sequence ID" value="CZR59921.1"/>
    <property type="molecule type" value="Genomic_DNA"/>
</dbReference>
<protein>
    <submittedName>
        <fullName evidence="3">Uncharacterized protein</fullName>
    </submittedName>
</protein>
<evidence type="ECO:0000313" key="3">
    <source>
        <dbReference type="EMBL" id="CZR59921.1"/>
    </source>
</evidence>
<dbReference type="AlphaFoldDB" id="A0A1L7X4G8"/>
<evidence type="ECO:0000313" key="4">
    <source>
        <dbReference type="Proteomes" id="UP000184330"/>
    </source>
</evidence>
<keyword evidence="2" id="KW-1133">Transmembrane helix</keyword>
<proteinExistence type="predicted"/>
<evidence type="ECO:0000256" key="1">
    <source>
        <dbReference type="SAM" id="MobiDB-lite"/>
    </source>
</evidence>
<keyword evidence="2" id="KW-0812">Transmembrane</keyword>
<dbReference type="Proteomes" id="UP000184330">
    <property type="component" value="Unassembled WGS sequence"/>
</dbReference>
<feature type="compositionally biased region" description="Basic and acidic residues" evidence="1">
    <location>
        <begin position="330"/>
        <end position="341"/>
    </location>
</feature>
<feature type="transmembrane region" description="Helical" evidence="2">
    <location>
        <begin position="227"/>
        <end position="249"/>
    </location>
</feature>
<gene>
    <name evidence="3" type="ORF">PAC_09816</name>
</gene>
<sequence>MTTSRLLEINNGVTTSWIPFTTPGPSIVAGCSSAMYMVPGSNEIVAFDVWQGQNIPFALQCLPTEVSRSYSQAGTGSMRTSLGPFHCPSDFSTATTSAINGISTSVMCCPSQYQLSQGSGTNMNCISTLTAGSVVPKSIYAPGGTWVSWNDTTISNVGTTIVGNMVNGYIFGSSTSSSSTPSQTGTTTTTNNTPVIVQTGAATTTHATATHKPAKAYNHGLKTGAKAGIAVAAIVAALAIIALLIFCSYRQRRQKRVPSNVYEKEGSQPSPGVVEKASVSDVRQTAGEEGVNHPMAAYQNALPPTFAEGYETAGEHPRVDGMYNNQAGPHELDGHGQGRVS</sequence>